<dbReference type="PANTHER" id="PTHR10763">
    <property type="entry name" value="CELL DIVISION CONTROL PROTEIN 6-RELATED"/>
    <property type="match status" value="1"/>
</dbReference>
<dbReference type="InterPro" id="IPR049945">
    <property type="entry name" value="AAA_22"/>
</dbReference>
<name>A0AAV3TCM5_9EURY</name>
<dbReference type="InterPro" id="IPR055237">
    <property type="entry name" value="Cdc6_lid"/>
</dbReference>
<dbReference type="AlphaFoldDB" id="A0AAV3TCM5"/>
<keyword evidence="2 5" id="KW-0235">DNA replication</keyword>
<feature type="domain" description="AAA+ ATPase" evidence="6">
    <location>
        <begin position="51"/>
        <end position="211"/>
    </location>
</feature>
<keyword evidence="4 5" id="KW-0067">ATP-binding</keyword>
<dbReference type="SMART" id="SM00382">
    <property type="entry name" value="AAA"/>
    <property type="match status" value="1"/>
</dbReference>
<dbReference type="HAMAP" id="MF_01407">
    <property type="entry name" value="ORC1_type_DNA_replic_protein"/>
    <property type="match status" value="1"/>
</dbReference>
<dbReference type="Gene3D" id="1.10.10.10">
    <property type="entry name" value="Winged helix-like DNA-binding domain superfamily/Winged helix DNA-binding domain"/>
    <property type="match status" value="1"/>
</dbReference>
<dbReference type="InterPro" id="IPR027417">
    <property type="entry name" value="P-loop_NTPase"/>
</dbReference>
<dbReference type="InterPro" id="IPR003593">
    <property type="entry name" value="AAA+_ATPase"/>
</dbReference>
<dbReference type="Pfam" id="PF13401">
    <property type="entry name" value="AAA_22"/>
    <property type="match status" value="1"/>
</dbReference>
<evidence type="ECO:0000259" key="7">
    <source>
        <dbReference type="SMART" id="SM01074"/>
    </source>
</evidence>
<accession>A0AAV3TCM5</accession>
<dbReference type="InterPro" id="IPR050311">
    <property type="entry name" value="ORC1/CDC6"/>
</dbReference>
<dbReference type="SUPFAM" id="SSF46785">
    <property type="entry name" value="Winged helix' DNA-binding domain"/>
    <property type="match status" value="1"/>
</dbReference>
<feature type="domain" description="Cdc6 C-terminal" evidence="7">
    <location>
        <begin position="314"/>
        <end position="397"/>
    </location>
</feature>
<dbReference type="Gene3D" id="3.40.50.300">
    <property type="entry name" value="P-loop containing nucleotide triphosphate hydrolases"/>
    <property type="match status" value="1"/>
</dbReference>
<dbReference type="NCBIfam" id="TIGR02928">
    <property type="entry name" value="orc1/cdc6 family replication initiation protein"/>
    <property type="match status" value="1"/>
</dbReference>
<dbReference type="Pfam" id="PF09079">
    <property type="entry name" value="WHD_Cdc6"/>
    <property type="match status" value="1"/>
</dbReference>
<dbReference type="InterPro" id="IPR036390">
    <property type="entry name" value="WH_DNA-bd_sf"/>
</dbReference>
<dbReference type="Gene3D" id="1.10.8.60">
    <property type="match status" value="1"/>
</dbReference>
<dbReference type="InterPro" id="IPR014277">
    <property type="entry name" value="Orc1/Cdc6_arc"/>
</dbReference>
<evidence type="ECO:0000256" key="2">
    <source>
        <dbReference type="ARBA" id="ARBA00022705"/>
    </source>
</evidence>
<feature type="binding site" evidence="5">
    <location>
        <position position="219"/>
    </location>
    <ligand>
        <name>ATP</name>
        <dbReference type="ChEBI" id="CHEBI:30616"/>
    </ligand>
</feature>
<evidence type="ECO:0000256" key="5">
    <source>
        <dbReference type="HAMAP-Rule" id="MF_01407"/>
    </source>
</evidence>
<dbReference type="SMART" id="SM01074">
    <property type="entry name" value="Cdc6_C"/>
    <property type="match status" value="1"/>
</dbReference>
<dbReference type="PANTHER" id="PTHR10763:SF22">
    <property type="entry name" value="ORC1-TYPE DNA REPLICATION PROTEIN"/>
    <property type="match status" value="1"/>
</dbReference>
<comment type="similarity">
    <text evidence="1 5">Belongs to the CDC6/cdc18 family.</text>
</comment>
<dbReference type="GO" id="GO:0005524">
    <property type="term" value="F:ATP binding"/>
    <property type="evidence" value="ECO:0007669"/>
    <property type="project" value="UniProtKB-UniRule"/>
</dbReference>
<gene>
    <name evidence="8" type="primary">orc8_1</name>
    <name evidence="8" type="ORF">GCM10009020_25160</name>
</gene>
<dbReference type="SUPFAM" id="SSF52540">
    <property type="entry name" value="P-loop containing nucleoside triphosphate hydrolases"/>
    <property type="match status" value="1"/>
</dbReference>
<feature type="binding site" evidence="5">
    <location>
        <position position="231"/>
    </location>
    <ligand>
        <name>ATP</name>
        <dbReference type="ChEBI" id="CHEBI:30616"/>
    </ligand>
</feature>
<evidence type="ECO:0000256" key="3">
    <source>
        <dbReference type="ARBA" id="ARBA00022741"/>
    </source>
</evidence>
<comment type="function">
    <text evidence="5">Involved in regulation of DNA replication.</text>
</comment>
<reference evidence="8 9" key="1">
    <citation type="journal article" date="2019" name="Int. J. Syst. Evol. Microbiol.">
        <title>The Global Catalogue of Microorganisms (GCM) 10K type strain sequencing project: providing services to taxonomists for standard genome sequencing and annotation.</title>
        <authorList>
            <consortium name="The Broad Institute Genomics Platform"/>
            <consortium name="The Broad Institute Genome Sequencing Center for Infectious Disease"/>
            <person name="Wu L."/>
            <person name="Ma J."/>
        </authorList>
    </citation>
    <scope>NUCLEOTIDE SEQUENCE [LARGE SCALE GENOMIC DNA]</scope>
    <source>
        <strain evidence="8 9">JCM 16328</strain>
    </source>
</reference>
<dbReference type="GO" id="GO:0006260">
    <property type="term" value="P:DNA replication"/>
    <property type="evidence" value="ECO:0007669"/>
    <property type="project" value="UniProtKB-UniRule"/>
</dbReference>
<evidence type="ECO:0000313" key="8">
    <source>
        <dbReference type="EMBL" id="GAA0676339.1"/>
    </source>
</evidence>
<dbReference type="RefSeq" id="WP_343774390.1">
    <property type="nucleotide sequence ID" value="NZ_BAAADV010000006.1"/>
</dbReference>
<feature type="binding site" evidence="5">
    <location>
        <begin position="63"/>
        <end position="67"/>
    </location>
    <ligand>
        <name>ATP</name>
        <dbReference type="ChEBI" id="CHEBI:30616"/>
    </ligand>
</feature>
<dbReference type="Pfam" id="PF22703">
    <property type="entry name" value="Cdc6_lid"/>
    <property type="match status" value="1"/>
</dbReference>
<comment type="caution">
    <text evidence="8">The sequence shown here is derived from an EMBL/GenBank/DDBJ whole genome shotgun (WGS) entry which is preliminary data.</text>
</comment>
<protein>
    <recommendedName>
        <fullName evidence="5">ORC1-type DNA replication protein</fullName>
    </recommendedName>
</protein>
<dbReference type="FunFam" id="1.10.8.60:FF:000073">
    <property type="entry name" value="ORC1-type DNA replication protein"/>
    <property type="match status" value="1"/>
</dbReference>
<dbReference type="InterPro" id="IPR036388">
    <property type="entry name" value="WH-like_DNA-bd_sf"/>
</dbReference>
<evidence type="ECO:0000313" key="9">
    <source>
        <dbReference type="Proteomes" id="UP001500420"/>
    </source>
</evidence>
<dbReference type="EMBL" id="BAAADV010000006">
    <property type="protein sequence ID" value="GAA0676339.1"/>
    <property type="molecule type" value="Genomic_DNA"/>
</dbReference>
<evidence type="ECO:0000259" key="6">
    <source>
        <dbReference type="SMART" id="SM00382"/>
    </source>
</evidence>
<evidence type="ECO:0000256" key="4">
    <source>
        <dbReference type="ARBA" id="ARBA00022840"/>
    </source>
</evidence>
<dbReference type="InterPro" id="IPR015163">
    <property type="entry name" value="Cdc6_C"/>
</dbReference>
<proteinExistence type="inferred from homology"/>
<dbReference type="Proteomes" id="UP001500420">
    <property type="component" value="Unassembled WGS sequence"/>
</dbReference>
<dbReference type="CDD" id="cd08768">
    <property type="entry name" value="Cdc6_C"/>
    <property type="match status" value="1"/>
</dbReference>
<sequence length="411" mass="46115">MDDFGHLTPEDEIFLDEDVLRDEYDPDRILERSDKLNEYLKMFKEVVRGKRPRNVFVYGPTGVGKTVGTKVVLDRLTEDAEEIDQVSVEAVHLECKDLNTSYQVAANLVNKLRVNTGRSTISTTGYPEGEIYRMLFQELREADDTHVIIALDEIDNIGSDDNILYKLPRCNNTNSAQYVDPEDTKVGVVGITNDGTFRDRLDPRAQSTLCDHEIHFPPYDANELRTILNDRAGDAFKPGVLEDDVVPLVAAFAAQRSGYARTALELLYASGKRASDEGASSVTEEHVRNAESRLQQGAVVTEINGLSPQGKLITYTLVLMDDRNELPARMDKLYARYKDMARRMDVDTITPRSVHNILNDLMMNGIVTSKEINKGRSGGRHYQYELGTEYDLVAEGLQGDSDIEDIDDGLL</sequence>
<evidence type="ECO:0000256" key="1">
    <source>
        <dbReference type="ARBA" id="ARBA00006184"/>
    </source>
</evidence>
<organism evidence="8 9">
    <name type="scientific">Natronoarchaeum mannanilyticum</name>
    <dbReference type="NCBI Taxonomy" id="926360"/>
    <lineage>
        <taxon>Archaea</taxon>
        <taxon>Methanobacteriati</taxon>
        <taxon>Methanobacteriota</taxon>
        <taxon>Stenosarchaea group</taxon>
        <taxon>Halobacteria</taxon>
        <taxon>Halobacteriales</taxon>
        <taxon>Natronoarchaeaceae</taxon>
    </lineage>
</organism>
<keyword evidence="3 5" id="KW-0547">Nucleotide-binding</keyword>
<keyword evidence="9" id="KW-1185">Reference proteome</keyword>
<dbReference type="GO" id="GO:0016887">
    <property type="term" value="F:ATP hydrolysis activity"/>
    <property type="evidence" value="ECO:0007669"/>
    <property type="project" value="InterPro"/>
</dbReference>